<dbReference type="Proteomes" id="UP000527324">
    <property type="component" value="Unassembled WGS sequence"/>
</dbReference>
<proteinExistence type="predicted"/>
<accession>A0A7W9F8T6</accession>
<dbReference type="Gene3D" id="2.60.120.620">
    <property type="entry name" value="q2cbj1_9rhob like domain"/>
    <property type="match status" value="1"/>
</dbReference>
<reference evidence="1 2" key="1">
    <citation type="submission" date="2020-08" db="EMBL/GenBank/DDBJ databases">
        <title>Genomic Encyclopedia of Type Strains, Phase IV (KMG-IV): sequencing the most valuable type-strain genomes for metagenomic binning, comparative biology and taxonomic classification.</title>
        <authorList>
            <person name="Goeker M."/>
        </authorList>
    </citation>
    <scope>NUCLEOTIDE SEQUENCE [LARGE SCALE GENOMIC DNA]</scope>
    <source>
        <strain evidence="1 2">DSM 4731</strain>
    </source>
</reference>
<evidence type="ECO:0000313" key="1">
    <source>
        <dbReference type="EMBL" id="MBB5740442.1"/>
    </source>
</evidence>
<dbReference type="Pfam" id="PF05721">
    <property type="entry name" value="PhyH"/>
    <property type="match status" value="1"/>
</dbReference>
<dbReference type="InterPro" id="IPR008775">
    <property type="entry name" value="Phytyl_CoA_dOase-like"/>
</dbReference>
<name>A0A7W9F8T6_9CAUL</name>
<dbReference type="SUPFAM" id="SSF51197">
    <property type="entry name" value="Clavaminate synthase-like"/>
    <property type="match status" value="1"/>
</dbReference>
<protein>
    <recommendedName>
        <fullName evidence="3">Phytanoyl-CoA dioxygenase</fullName>
    </recommendedName>
</protein>
<dbReference type="GO" id="GO:0016706">
    <property type="term" value="F:2-oxoglutarate-dependent dioxygenase activity"/>
    <property type="evidence" value="ECO:0007669"/>
    <property type="project" value="UniProtKB-ARBA"/>
</dbReference>
<dbReference type="EMBL" id="JACHOQ010000004">
    <property type="protein sequence ID" value="MBB5740442.1"/>
    <property type="molecule type" value="Genomic_DNA"/>
</dbReference>
<sequence>MRDLLGVNSSMPAPIAQLELGRDGAELAPKALDSSALATLEQVLAGQPRDVAGVRLFDVDGLVSFLAANGPIGSIAARNLGGMARPVRAILFDKTASANWSLAWHQDRVIAVRERKEVEGFGPWTRKHGALHVAPPFELLASMLTLRAHLDPVPQSNAPLLIAPGSHRFGRIPESDVPEVVARCGVAICLADVGDIWTYATPILHASDRASAATHRRVLQVDYALGDLPGGLQWLGV</sequence>
<evidence type="ECO:0000313" key="2">
    <source>
        <dbReference type="Proteomes" id="UP000527324"/>
    </source>
</evidence>
<comment type="caution">
    <text evidence="1">The sequence shown here is derived from an EMBL/GenBank/DDBJ whole genome shotgun (WGS) entry which is preliminary data.</text>
</comment>
<dbReference type="AlphaFoldDB" id="A0A7W9F8T6"/>
<keyword evidence="2" id="KW-1185">Reference proteome</keyword>
<dbReference type="RefSeq" id="WP_221233666.1">
    <property type="nucleotide sequence ID" value="NZ_CAJFZW010000011.1"/>
</dbReference>
<organism evidence="1 2">
    <name type="scientific">Brevundimonas aurantiaca</name>
    <dbReference type="NCBI Taxonomy" id="74316"/>
    <lineage>
        <taxon>Bacteria</taxon>
        <taxon>Pseudomonadati</taxon>
        <taxon>Pseudomonadota</taxon>
        <taxon>Alphaproteobacteria</taxon>
        <taxon>Caulobacterales</taxon>
        <taxon>Caulobacteraceae</taxon>
        <taxon>Brevundimonas</taxon>
    </lineage>
</organism>
<evidence type="ECO:0008006" key="3">
    <source>
        <dbReference type="Google" id="ProtNLM"/>
    </source>
</evidence>
<gene>
    <name evidence="1" type="ORF">GGQ93_002160</name>
</gene>